<proteinExistence type="predicted"/>
<gene>
    <name evidence="2" type="ORF">AWC38_SpisGene16505</name>
</gene>
<evidence type="ECO:0000313" key="2">
    <source>
        <dbReference type="EMBL" id="PFX19096.1"/>
    </source>
</evidence>
<feature type="region of interest" description="Disordered" evidence="1">
    <location>
        <begin position="161"/>
        <end position="188"/>
    </location>
</feature>
<accession>A0A2B4RPI4</accession>
<dbReference type="EMBL" id="LSMT01000377">
    <property type="protein sequence ID" value="PFX19096.1"/>
    <property type="molecule type" value="Genomic_DNA"/>
</dbReference>
<dbReference type="AlphaFoldDB" id="A0A2B4RPI4"/>
<keyword evidence="3" id="KW-1185">Reference proteome</keyword>
<comment type="caution">
    <text evidence="2">The sequence shown here is derived from an EMBL/GenBank/DDBJ whole genome shotgun (WGS) entry which is preliminary data.</text>
</comment>
<evidence type="ECO:0000256" key="1">
    <source>
        <dbReference type="SAM" id="MobiDB-lite"/>
    </source>
</evidence>
<organism evidence="2 3">
    <name type="scientific">Stylophora pistillata</name>
    <name type="common">Smooth cauliflower coral</name>
    <dbReference type="NCBI Taxonomy" id="50429"/>
    <lineage>
        <taxon>Eukaryota</taxon>
        <taxon>Metazoa</taxon>
        <taxon>Cnidaria</taxon>
        <taxon>Anthozoa</taxon>
        <taxon>Hexacorallia</taxon>
        <taxon>Scleractinia</taxon>
        <taxon>Astrocoeniina</taxon>
        <taxon>Pocilloporidae</taxon>
        <taxon>Stylophora</taxon>
    </lineage>
</organism>
<sequence length="242" mass="27866">MDQRQNEMERSISEAMNDQPHLKAKIECRKRVFLFNCDKTYSLESVGKLLLDMKGDTRQELSFDIVKTYFRPSEMSHVAEKATPKLQMDVVLYVVYANEPRLSINEENAGLGTRDREARSGIAGAINGSSTCNRWGAQFLRERRKHKHMFILEVRCNDEEDKSKEERKKETTWKDPKSNGDGPSEDCARKIAPMKTTEDVLISYLRDIGTIGMDDYVTVNEDDLIDEERSNYLRVSLCLSLP</sequence>
<dbReference type="Proteomes" id="UP000225706">
    <property type="component" value="Unassembled WGS sequence"/>
</dbReference>
<protein>
    <submittedName>
        <fullName evidence="2">Uncharacterized protein</fullName>
    </submittedName>
</protein>
<reference evidence="3" key="1">
    <citation type="journal article" date="2017" name="bioRxiv">
        <title>Comparative analysis of the genomes of Stylophora pistillata and Acropora digitifera provides evidence for extensive differences between species of corals.</title>
        <authorList>
            <person name="Voolstra C.R."/>
            <person name="Li Y."/>
            <person name="Liew Y.J."/>
            <person name="Baumgarten S."/>
            <person name="Zoccola D."/>
            <person name="Flot J.-F."/>
            <person name="Tambutte S."/>
            <person name="Allemand D."/>
            <person name="Aranda M."/>
        </authorList>
    </citation>
    <scope>NUCLEOTIDE SEQUENCE [LARGE SCALE GENOMIC DNA]</scope>
</reference>
<dbReference type="OrthoDB" id="10065203at2759"/>
<feature type="compositionally biased region" description="Basic and acidic residues" evidence="1">
    <location>
        <begin position="161"/>
        <end position="178"/>
    </location>
</feature>
<evidence type="ECO:0000313" key="3">
    <source>
        <dbReference type="Proteomes" id="UP000225706"/>
    </source>
</evidence>
<name>A0A2B4RPI4_STYPI</name>